<dbReference type="PROSITE" id="PS51819">
    <property type="entry name" value="VOC"/>
    <property type="match status" value="1"/>
</dbReference>
<dbReference type="InterPro" id="IPR052164">
    <property type="entry name" value="Anthracycline_SecMetBiosynth"/>
</dbReference>
<dbReference type="AlphaFoldDB" id="A0A1C5JDT5"/>
<evidence type="ECO:0000313" key="3">
    <source>
        <dbReference type="Proteomes" id="UP000198217"/>
    </source>
</evidence>
<dbReference type="EMBL" id="LT607750">
    <property type="protein sequence ID" value="SCG68379.1"/>
    <property type="molecule type" value="Genomic_DNA"/>
</dbReference>
<organism evidence="2 3">
    <name type="scientific">Micromonospora echinaurantiaca</name>
    <dbReference type="NCBI Taxonomy" id="47857"/>
    <lineage>
        <taxon>Bacteria</taxon>
        <taxon>Bacillati</taxon>
        <taxon>Actinomycetota</taxon>
        <taxon>Actinomycetes</taxon>
        <taxon>Micromonosporales</taxon>
        <taxon>Micromonosporaceae</taxon>
        <taxon>Micromonospora</taxon>
    </lineage>
</organism>
<dbReference type="RefSeq" id="WP_088997884.1">
    <property type="nucleotide sequence ID" value="NZ_LT607750.1"/>
</dbReference>
<protein>
    <submittedName>
        <fullName evidence="2">Lactoylglutathione lyase</fullName>
    </submittedName>
</protein>
<gene>
    <name evidence="2" type="ORF">GA0070609_4326</name>
</gene>
<keyword evidence="3" id="KW-1185">Reference proteome</keyword>
<proteinExistence type="predicted"/>
<keyword evidence="2" id="KW-0456">Lyase</keyword>
<feature type="domain" description="VOC" evidence="1">
    <location>
        <begin position="7"/>
        <end position="123"/>
    </location>
</feature>
<accession>A0A1C5JDT5</accession>
<dbReference type="SUPFAM" id="SSF54593">
    <property type="entry name" value="Glyoxalase/Bleomycin resistance protein/Dihydroxybiphenyl dioxygenase"/>
    <property type="match status" value="1"/>
</dbReference>
<dbReference type="GO" id="GO:0016829">
    <property type="term" value="F:lyase activity"/>
    <property type="evidence" value="ECO:0007669"/>
    <property type="project" value="UniProtKB-KW"/>
</dbReference>
<dbReference type="InterPro" id="IPR004360">
    <property type="entry name" value="Glyas_Fos-R_dOase_dom"/>
</dbReference>
<dbReference type="Proteomes" id="UP000198217">
    <property type="component" value="Chromosome I"/>
</dbReference>
<sequence>MSKPLAEELFPILTAADLPAALGFYRDLLGGAVTYRFPETGEPEYVALSFGAGQLGIGRQAEPGPPPDDRIALWVYVRDCDAAVARLRAAGVTVLADPATQPWGERMAVVRDPDGHRVIVADRGWAGER</sequence>
<reference evidence="2 3" key="1">
    <citation type="submission" date="2016-06" db="EMBL/GenBank/DDBJ databases">
        <authorList>
            <person name="Kjaerup R.B."/>
            <person name="Dalgaard T.S."/>
            <person name="Juul-Madsen H.R."/>
        </authorList>
    </citation>
    <scope>NUCLEOTIDE SEQUENCE [LARGE SCALE GENOMIC DNA]</scope>
    <source>
        <strain evidence="2 3">DSM 43904</strain>
    </source>
</reference>
<evidence type="ECO:0000313" key="2">
    <source>
        <dbReference type="EMBL" id="SCG68379.1"/>
    </source>
</evidence>
<evidence type="ECO:0000259" key="1">
    <source>
        <dbReference type="PROSITE" id="PS51819"/>
    </source>
</evidence>
<dbReference type="PANTHER" id="PTHR33993">
    <property type="entry name" value="GLYOXALASE-RELATED"/>
    <property type="match status" value="1"/>
</dbReference>
<dbReference type="Gene3D" id="3.10.180.10">
    <property type="entry name" value="2,3-Dihydroxybiphenyl 1,2-Dioxygenase, domain 1"/>
    <property type="match status" value="1"/>
</dbReference>
<dbReference type="Pfam" id="PF00903">
    <property type="entry name" value="Glyoxalase"/>
    <property type="match status" value="1"/>
</dbReference>
<dbReference type="InterPro" id="IPR037523">
    <property type="entry name" value="VOC_core"/>
</dbReference>
<name>A0A1C5JDT5_9ACTN</name>
<dbReference type="InterPro" id="IPR029068">
    <property type="entry name" value="Glyas_Bleomycin-R_OHBP_Dase"/>
</dbReference>